<dbReference type="NCBIfam" id="TIGR04178">
    <property type="entry name" value="exo_archaeo"/>
    <property type="match status" value="1"/>
</dbReference>
<feature type="transmembrane region" description="Helical" evidence="8">
    <location>
        <begin position="77"/>
        <end position="97"/>
    </location>
</feature>
<keyword evidence="6 8" id="KW-1133">Transmembrane helix</keyword>
<keyword evidence="5" id="KW-0378">Hydrolase</keyword>
<evidence type="ECO:0000313" key="9">
    <source>
        <dbReference type="EMBL" id="MBM3282219.1"/>
    </source>
</evidence>
<feature type="transmembrane region" description="Helical" evidence="8">
    <location>
        <begin position="12"/>
        <end position="34"/>
    </location>
</feature>
<dbReference type="GO" id="GO:0006508">
    <property type="term" value="P:proteolysis"/>
    <property type="evidence" value="ECO:0007669"/>
    <property type="project" value="UniProtKB-KW"/>
</dbReference>
<keyword evidence="7 8" id="KW-0472">Membrane</keyword>
<gene>
    <name evidence="9" type="ORF">FJY86_02665</name>
</gene>
<evidence type="ECO:0000256" key="5">
    <source>
        <dbReference type="ARBA" id="ARBA00022801"/>
    </source>
</evidence>
<dbReference type="GO" id="GO:0008233">
    <property type="term" value="F:peptidase activity"/>
    <property type="evidence" value="ECO:0007669"/>
    <property type="project" value="UniProtKB-KW"/>
</dbReference>
<organism evidence="9 10">
    <name type="scientific">Candidatus Iainarchaeum sp</name>
    <dbReference type="NCBI Taxonomy" id="3101447"/>
    <lineage>
        <taxon>Archaea</taxon>
        <taxon>Candidatus Iainarchaeota</taxon>
        <taxon>Candidatus Iainarchaeia</taxon>
        <taxon>Candidatus Iainarchaeales</taxon>
        <taxon>Candidatus Iainarchaeaceae</taxon>
        <taxon>Candidatus Iainarchaeum</taxon>
    </lineage>
</organism>
<dbReference type="EMBL" id="VGJJ01000016">
    <property type="protein sequence ID" value="MBM3282219.1"/>
    <property type="molecule type" value="Genomic_DNA"/>
</dbReference>
<dbReference type="InterPro" id="IPR026392">
    <property type="entry name" value="Exo/Archaeosortase_dom"/>
</dbReference>
<evidence type="ECO:0000256" key="8">
    <source>
        <dbReference type="SAM" id="Phobius"/>
    </source>
</evidence>
<reference evidence="9" key="1">
    <citation type="submission" date="2019-03" db="EMBL/GenBank/DDBJ databases">
        <title>Lake Tanganyika Metagenome-Assembled Genomes (MAGs).</title>
        <authorList>
            <person name="Tran P."/>
        </authorList>
    </citation>
    <scope>NUCLEOTIDE SEQUENCE</scope>
    <source>
        <strain evidence="9">M_DeepCast_50m_m2_156</strain>
    </source>
</reference>
<dbReference type="AlphaFoldDB" id="A0A8T4C6U6"/>
<comment type="subcellular location">
    <subcellularLocation>
        <location evidence="1">Cell membrane</location>
        <topology evidence="1">Multi-pass membrane protein</topology>
    </subcellularLocation>
</comment>
<evidence type="ECO:0000256" key="4">
    <source>
        <dbReference type="ARBA" id="ARBA00022692"/>
    </source>
</evidence>
<comment type="caution">
    <text evidence="9">The sequence shown here is derived from an EMBL/GenBank/DDBJ whole genome shotgun (WGS) entry which is preliminary data.</text>
</comment>
<keyword evidence="3" id="KW-0645">Protease</keyword>
<evidence type="ECO:0000256" key="6">
    <source>
        <dbReference type="ARBA" id="ARBA00022989"/>
    </source>
</evidence>
<evidence type="ECO:0000256" key="3">
    <source>
        <dbReference type="ARBA" id="ARBA00022670"/>
    </source>
</evidence>
<evidence type="ECO:0000256" key="1">
    <source>
        <dbReference type="ARBA" id="ARBA00004651"/>
    </source>
</evidence>
<name>A0A8T4C6U6_9ARCH</name>
<sequence>MLHTRGMELTALLREGILFLTVFAGLSIILYVVFSPLEGLLQSIVASHARSILHVIGTPTQTLNSIQFWAGNKLIEISPLCAGMMEMILLASVMMATRTVSRMKKIKGIVVGIALVYVFNLLRIVITVQQLIHASFSFAEFTHDWLFRGLLFVGLIGIYYAWLSTHSIIMEKTHSE</sequence>
<accession>A0A8T4C6U6</accession>
<proteinExistence type="predicted"/>
<evidence type="ECO:0000256" key="2">
    <source>
        <dbReference type="ARBA" id="ARBA00022475"/>
    </source>
</evidence>
<protein>
    <submittedName>
        <fullName evidence="9">Exosortase/archaeosortase family protein</fullName>
    </submittedName>
</protein>
<feature type="transmembrane region" description="Helical" evidence="8">
    <location>
        <begin position="145"/>
        <end position="163"/>
    </location>
</feature>
<dbReference type="Proteomes" id="UP000774699">
    <property type="component" value="Unassembled WGS sequence"/>
</dbReference>
<evidence type="ECO:0000313" key="10">
    <source>
        <dbReference type="Proteomes" id="UP000774699"/>
    </source>
</evidence>
<dbReference type="Pfam" id="PF09721">
    <property type="entry name" value="Exosortase_EpsH"/>
    <property type="match status" value="1"/>
</dbReference>
<dbReference type="GO" id="GO:0005886">
    <property type="term" value="C:plasma membrane"/>
    <property type="evidence" value="ECO:0007669"/>
    <property type="project" value="UniProtKB-SubCell"/>
</dbReference>
<dbReference type="InterPro" id="IPR019127">
    <property type="entry name" value="Exosortase"/>
</dbReference>
<keyword evidence="4 8" id="KW-0812">Transmembrane</keyword>
<evidence type="ECO:0000256" key="7">
    <source>
        <dbReference type="ARBA" id="ARBA00023136"/>
    </source>
</evidence>
<keyword evidence="2" id="KW-1003">Cell membrane</keyword>
<feature type="transmembrane region" description="Helical" evidence="8">
    <location>
        <begin position="109"/>
        <end position="133"/>
    </location>
</feature>